<accession>A0A2P4PSQ2</accession>
<dbReference type="Proteomes" id="UP000018888">
    <property type="component" value="Unassembled WGS sequence"/>
</dbReference>
<keyword evidence="2" id="KW-1185">Reference proteome</keyword>
<organism evidence="1 2">
    <name type="scientific">Rhizophagus irregularis (strain DAOM 181602 / DAOM 197198 / MUCL 43194)</name>
    <name type="common">Arbuscular mycorrhizal fungus</name>
    <name type="synonym">Glomus intraradices</name>
    <dbReference type="NCBI Taxonomy" id="747089"/>
    <lineage>
        <taxon>Eukaryota</taxon>
        <taxon>Fungi</taxon>
        <taxon>Fungi incertae sedis</taxon>
        <taxon>Mucoromycota</taxon>
        <taxon>Glomeromycotina</taxon>
        <taxon>Glomeromycetes</taxon>
        <taxon>Glomerales</taxon>
        <taxon>Glomeraceae</taxon>
        <taxon>Rhizophagus</taxon>
    </lineage>
</organism>
<reference evidence="1 2" key="1">
    <citation type="journal article" date="2013" name="Proc. Natl. Acad. Sci. U.S.A.">
        <title>Genome of an arbuscular mycorrhizal fungus provides insight into the oldest plant symbiosis.</title>
        <authorList>
            <person name="Tisserant E."/>
            <person name="Malbreil M."/>
            <person name="Kuo A."/>
            <person name="Kohler A."/>
            <person name="Symeonidi A."/>
            <person name="Balestrini R."/>
            <person name="Charron P."/>
            <person name="Duensing N."/>
            <person name="Frei Dit Frey N."/>
            <person name="Gianinazzi-Pearson V."/>
            <person name="Gilbert L.B."/>
            <person name="Handa Y."/>
            <person name="Herr J.R."/>
            <person name="Hijri M."/>
            <person name="Koul R."/>
            <person name="Kawaguchi M."/>
            <person name="Krajinski F."/>
            <person name="Lammers P.J."/>
            <person name="Masclaux F.G."/>
            <person name="Murat C."/>
            <person name="Morin E."/>
            <person name="Ndikumana S."/>
            <person name="Pagni M."/>
            <person name="Petitpierre D."/>
            <person name="Requena N."/>
            <person name="Rosikiewicz P."/>
            <person name="Riley R."/>
            <person name="Saito K."/>
            <person name="San Clemente H."/>
            <person name="Shapiro H."/>
            <person name="van Tuinen D."/>
            <person name="Becard G."/>
            <person name="Bonfante P."/>
            <person name="Paszkowski U."/>
            <person name="Shachar-Hill Y.Y."/>
            <person name="Tuskan G.A."/>
            <person name="Young P.W."/>
            <person name="Sanders I.R."/>
            <person name="Henrissat B."/>
            <person name="Rensing S.A."/>
            <person name="Grigoriev I.V."/>
            <person name="Corradi N."/>
            <person name="Roux C."/>
            <person name="Martin F."/>
        </authorList>
    </citation>
    <scope>NUCLEOTIDE SEQUENCE [LARGE SCALE GENOMIC DNA]</scope>
    <source>
        <strain evidence="1 2">DAOM 197198</strain>
    </source>
</reference>
<gene>
    <name evidence="1" type="ORF">GLOIN_2v1778308</name>
</gene>
<dbReference type="EMBL" id="AUPC02000153">
    <property type="protein sequence ID" value="POG68407.1"/>
    <property type="molecule type" value="Genomic_DNA"/>
</dbReference>
<sequence>MNKIRKSLEPARNGINNIIVKIIEACNRLDSIYNELNNAILDLNDHGFMGIFYLPKSGIIGSIRFICADDKHKLAIGEEVATSTGIRNRKPLIPDSTVFAEKSFYHGNVYTLIEDEVTMSIDSTLRCDETTQSLLRKHSDLQKIFYIYIFI</sequence>
<name>A0A2P4PSQ2_RHIID</name>
<proteinExistence type="predicted"/>
<dbReference type="VEuPathDB" id="FungiDB:RhiirFUN_022158"/>
<comment type="caution">
    <text evidence="1">The sequence shown here is derived from an EMBL/GenBank/DDBJ whole genome shotgun (WGS) entry which is preliminary data.</text>
</comment>
<evidence type="ECO:0000313" key="2">
    <source>
        <dbReference type="Proteomes" id="UP000018888"/>
    </source>
</evidence>
<evidence type="ECO:0000313" key="1">
    <source>
        <dbReference type="EMBL" id="POG68407.1"/>
    </source>
</evidence>
<reference evidence="1 2" key="2">
    <citation type="journal article" date="2018" name="New Phytol.">
        <title>High intraspecific genome diversity in the model arbuscular mycorrhizal symbiont Rhizophagus irregularis.</title>
        <authorList>
            <person name="Chen E.C.H."/>
            <person name="Morin E."/>
            <person name="Beaudet D."/>
            <person name="Noel J."/>
            <person name="Yildirir G."/>
            <person name="Ndikumana S."/>
            <person name="Charron P."/>
            <person name="St-Onge C."/>
            <person name="Giorgi J."/>
            <person name="Kruger M."/>
            <person name="Marton T."/>
            <person name="Ropars J."/>
            <person name="Grigoriev I.V."/>
            <person name="Hainaut M."/>
            <person name="Henrissat B."/>
            <person name="Roux C."/>
            <person name="Martin F."/>
            <person name="Corradi N."/>
        </authorList>
    </citation>
    <scope>NUCLEOTIDE SEQUENCE [LARGE SCALE GENOMIC DNA]</scope>
    <source>
        <strain evidence="1 2">DAOM 197198</strain>
    </source>
</reference>
<protein>
    <submittedName>
        <fullName evidence="1">Uncharacterized protein</fullName>
    </submittedName>
</protein>
<dbReference type="AlphaFoldDB" id="A0A2P4PSQ2"/>